<dbReference type="SUPFAM" id="SSF52833">
    <property type="entry name" value="Thioredoxin-like"/>
    <property type="match status" value="1"/>
</dbReference>
<protein>
    <submittedName>
        <fullName evidence="3">Redoxin domain-containing protein</fullName>
    </submittedName>
</protein>
<dbReference type="InterPro" id="IPR013766">
    <property type="entry name" value="Thioredoxin_domain"/>
</dbReference>
<gene>
    <name evidence="3" type="ORF">JIN82_08300</name>
</gene>
<feature type="domain" description="Thioredoxin" evidence="2">
    <location>
        <begin position="795"/>
        <end position="938"/>
    </location>
</feature>
<dbReference type="EMBL" id="JAENIM010000039">
    <property type="protein sequence ID" value="MBK1791150.1"/>
    <property type="molecule type" value="Genomic_DNA"/>
</dbReference>
<feature type="chain" id="PRO_5035215489" evidence="1">
    <location>
        <begin position="28"/>
        <end position="940"/>
    </location>
</feature>
<name>A0A8J7MEE0_9BACT</name>
<evidence type="ECO:0000256" key="1">
    <source>
        <dbReference type="SAM" id="SignalP"/>
    </source>
</evidence>
<dbReference type="InterPro" id="IPR013784">
    <property type="entry name" value="Carb-bd-like_fold"/>
</dbReference>
<dbReference type="PANTHER" id="PTHR42852:SF13">
    <property type="entry name" value="PROTEIN DIPZ"/>
    <property type="match status" value="1"/>
</dbReference>
<organism evidence="3 4">
    <name type="scientific">Persicirhabdus sediminis</name>
    <dbReference type="NCBI Taxonomy" id="454144"/>
    <lineage>
        <taxon>Bacteria</taxon>
        <taxon>Pseudomonadati</taxon>
        <taxon>Verrucomicrobiota</taxon>
        <taxon>Verrucomicrobiia</taxon>
        <taxon>Verrucomicrobiales</taxon>
        <taxon>Verrucomicrobiaceae</taxon>
        <taxon>Persicirhabdus</taxon>
    </lineage>
</organism>
<dbReference type="SUPFAM" id="SSF49464">
    <property type="entry name" value="Carboxypeptidase regulatory domain-like"/>
    <property type="match status" value="1"/>
</dbReference>
<dbReference type="GO" id="GO:0030246">
    <property type="term" value="F:carbohydrate binding"/>
    <property type="evidence" value="ECO:0007669"/>
    <property type="project" value="InterPro"/>
</dbReference>
<dbReference type="AlphaFoldDB" id="A0A8J7MEE0"/>
<dbReference type="CDD" id="cd02966">
    <property type="entry name" value="TlpA_like_family"/>
    <property type="match status" value="1"/>
</dbReference>
<dbReference type="InterPro" id="IPR036249">
    <property type="entry name" value="Thioredoxin-like_sf"/>
</dbReference>
<dbReference type="Gene3D" id="3.40.30.10">
    <property type="entry name" value="Glutaredoxin"/>
    <property type="match status" value="1"/>
</dbReference>
<feature type="signal peptide" evidence="1">
    <location>
        <begin position="1"/>
        <end position="27"/>
    </location>
</feature>
<dbReference type="SUPFAM" id="SSF49452">
    <property type="entry name" value="Starch-binding domain-like"/>
    <property type="match status" value="1"/>
</dbReference>
<keyword evidence="4" id="KW-1185">Reference proteome</keyword>
<dbReference type="GO" id="GO:0016209">
    <property type="term" value="F:antioxidant activity"/>
    <property type="evidence" value="ECO:0007669"/>
    <property type="project" value="InterPro"/>
</dbReference>
<evidence type="ECO:0000313" key="3">
    <source>
        <dbReference type="EMBL" id="MBK1791150.1"/>
    </source>
</evidence>
<dbReference type="Proteomes" id="UP000624703">
    <property type="component" value="Unassembled WGS sequence"/>
</dbReference>
<dbReference type="InterPro" id="IPR000866">
    <property type="entry name" value="AhpC/TSA"/>
</dbReference>
<reference evidence="3" key="1">
    <citation type="submission" date="2021-01" db="EMBL/GenBank/DDBJ databases">
        <title>Modified the classification status of verrucomicrobia.</title>
        <authorList>
            <person name="Feng X."/>
        </authorList>
    </citation>
    <scope>NUCLEOTIDE SEQUENCE</scope>
    <source>
        <strain evidence="3">_KCTC 22039</strain>
    </source>
</reference>
<evidence type="ECO:0000259" key="2">
    <source>
        <dbReference type="PROSITE" id="PS51352"/>
    </source>
</evidence>
<proteinExistence type="predicted"/>
<comment type="caution">
    <text evidence="3">The sequence shown here is derived from an EMBL/GenBank/DDBJ whole genome shotgun (WGS) entry which is preliminary data.</text>
</comment>
<dbReference type="PANTHER" id="PTHR42852">
    <property type="entry name" value="THIOL:DISULFIDE INTERCHANGE PROTEIN DSBE"/>
    <property type="match status" value="1"/>
</dbReference>
<dbReference type="GO" id="GO:0016491">
    <property type="term" value="F:oxidoreductase activity"/>
    <property type="evidence" value="ECO:0007669"/>
    <property type="project" value="InterPro"/>
</dbReference>
<sequence length="940" mass="103520">MRFYRNILQLFTAIISLHLLFSSLCLAEVSQPDSYVIVEVILPNGDPAVGLNFHSQIWLPDSDRSLFVEGVTDEEGCFSIPEEGDWYLNDFYGVFTWIHTKELGYNFYTYLADHQPAVKKVIFQLRKNESKLMFQLSKPDGSPAEDVEIMLNKAIDFECSIGARLFKFSQGSGVWNAKSDEQGLVVFEGLPTARYEVNHSSKDYAAIPSIVDRNYGYQTGDVHSLDLIQSSEISGRLIGLEGKGIVGQKVYALGLKIPGLDAEAATTLTDKNGYYSLHNLRAQDYEVGVILDRTQALSSAAPLSVVKDLKLGEKRAEHDIQLVRGVTVSCKLIDRENNSELDLNCYSIGVSASKTKSYLDSYKLYKNGDLYTAQLPAGDYSFRIIGRLKGYNRATLTNMDAVLREGVAEELVFEISPVEVDESRMVRGAVLDEEGQSVEGVGVYQFVHGRSIESAKATTGAKGEFAMDLVSGDKGKLAVFASDGKSLSALLDLSEGGASVIKFEPKQLIPVNGRIVDSLGLPIQNLGLRYAPYSYDLNLRELDTIFTTVTDADGRFEFPQVWSGVPFIIAPVAKSSVFVRGAVEFVVNVGEPSDIGSISYLRRNKSIGGRVVNADGEPVGAAILAGSENQPYVDALTDEDGSFLLEGLVSGEAELKVYEYKYGSMRRVLTETHQAGAQNINLVYDLAEPTLSLSGKIVSADGAPLVGAIVEPVWGQPDGIRAVTDAQGDFELQGLFPDWFSIQVRPAITGSCQQKFRVKAGNQGETIRMASDERAKKVENMWAEFDRPINLVGQELVGSEAPAIEISHWYSDAKLEAKVEGKVRVINFWGIGCRPCIKNIPNLENFWQDNQGRGLELLMIEVGSPHAEVKEFFSRKLYMPAMPMAGMEDGDIAILNYIAYGRPTYVVVDENNIIQHWSIGDWAKAEEKALQLLENLERGN</sequence>
<accession>A0A8J7MEE0</accession>
<keyword evidence="1" id="KW-0732">Signal</keyword>
<evidence type="ECO:0000313" key="4">
    <source>
        <dbReference type="Proteomes" id="UP000624703"/>
    </source>
</evidence>
<dbReference type="Pfam" id="PF00578">
    <property type="entry name" value="AhpC-TSA"/>
    <property type="match status" value="1"/>
</dbReference>
<dbReference type="InterPro" id="IPR050553">
    <property type="entry name" value="Thioredoxin_ResA/DsbE_sf"/>
</dbReference>
<dbReference type="PROSITE" id="PS51352">
    <property type="entry name" value="THIOREDOXIN_2"/>
    <property type="match status" value="1"/>
</dbReference>
<dbReference type="InterPro" id="IPR008969">
    <property type="entry name" value="CarboxyPept-like_regulatory"/>
</dbReference>